<reference evidence="2 3" key="1">
    <citation type="journal article" date="2018" name="Mol. Plant">
        <title>The genome of Artemisia annua provides insight into the evolution of Asteraceae family and artemisinin biosynthesis.</title>
        <authorList>
            <person name="Shen Q."/>
            <person name="Zhang L."/>
            <person name="Liao Z."/>
            <person name="Wang S."/>
            <person name="Yan T."/>
            <person name="Shi P."/>
            <person name="Liu M."/>
            <person name="Fu X."/>
            <person name="Pan Q."/>
            <person name="Wang Y."/>
            <person name="Lv Z."/>
            <person name="Lu X."/>
            <person name="Zhang F."/>
            <person name="Jiang W."/>
            <person name="Ma Y."/>
            <person name="Chen M."/>
            <person name="Hao X."/>
            <person name="Li L."/>
            <person name="Tang Y."/>
            <person name="Lv G."/>
            <person name="Zhou Y."/>
            <person name="Sun X."/>
            <person name="Brodelius P.E."/>
            <person name="Rose J.K.C."/>
            <person name="Tang K."/>
        </authorList>
    </citation>
    <scope>NUCLEOTIDE SEQUENCE [LARGE SCALE GENOMIC DNA]</scope>
    <source>
        <strain evidence="3">cv. Huhao1</strain>
        <tissue evidence="2">Leaf</tissue>
    </source>
</reference>
<dbReference type="OrthoDB" id="1630514at2759"/>
<dbReference type="SUPFAM" id="SSF81383">
    <property type="entry name" value="F-box domain"/>
    <property type="match status" value="1"/>
</dbReference>
<keyword evidence="3" id="KW-1185">Reference proteome</keyword>
<dbReference type="InterPro" id="IPR036047">
    <property type="entry name" value="F-box-like_dom_sf"/>
</dbReference>
<feature type="domain" description="F-box" evidence="1">
    <location>
        <begin position="65"/>
        <end position="105"/>
    </location>
</feature>
<gene>
    <name evidence="2" type="ORF">CTI12_AA172260</name>
</gene>
<dbReference type="Gene3D" id="1.20.1280.50">
    <property type="match status" value="1"/>
</dbReference>
<organism evidence="2 3">
    <name type="scientific">Artemisia annua</name>
    <name type="common">Sweet wormwood</name>
    <dbReference type="NCBI Taxonomy" id="35608"/>
    <lineage>
        <taxon>Eukaryota</taxon>
        <taxon>Viridiplantae</taxon>
        <taxon>Streptophyta</taxon>
        <taxon>Embryophyta</taxon>
        <taxon>Tracheophyta</taxon>
        <taxon>Spermatophyta</taxon>
        <taxon>Magnoliopsida</taxon>
        <taxon>eudicotyledons</taxon>
        <taxon>Gunneridae</taxon>
        <taxon>Pentapetalae</taxon>
        <taxon>asterids</taxon>
        <taxon>campanulids</taxon>
        <taxon>Asterales</taxon>
        <taxon>Asteraceae</taxon>
        <taxon>Asteroideae</taxon>
        <taxon>Anthemideae</taxon>
        <taxon>Artemisiinae</taxon>
        <taxon>Artemisia</taxon>
    </lineage>
</organism>
<comment type="caution">
    <text evidence="2">The sequence shown here is derived from an EMBL/GenBank/DDBJ whole genome shotgun (WGS) entry which is preliminary data.</text>
</comment>
<sequence length="416" mass="47156">MSWQSNFWMALELRNAEIFPNDVYAGEVIEAAKSFAMNELRTLIQREQTWLSKIKKKSKRISNWIPTEIILEIMLKLPVESLLRCKSVCKEWYSLISDQSFIKTHYTLSSTNNINYEHHRLIYNTFEQRNNLKVCPLSNLMFDKSVNNALLLENPLQQTRSQRISIVGSCNGLVCLLVEDDNNLFISNPCTRTSNILPCSKQGAVSWGVSYGFGYDEMTHDYKVVKIRRCKPTWSYWGTMIYSVKAGSWKKIGRFPCAYPSNDVKFLNGALHWGAGDVGSGSWHIVSLDLGKETYGEVLQPEYDEGSKILTLGVWGEWLMKVYEVKDSWTKLLSIPHLNDQNSIPLYVEIHAPLCISNDGKLLLQLGKMLVVYDCINGSCSMIQNFDGFLNACIVVGSLISPFAPLGLGDNNGDEN</sequence>
<dbReference type="NCBIfam" id="TIGR01640">
    <property type="entry name" value="F_box_assoc_1"/>
    <property type="match status" value="1"/>
</dbReference>
<proteinExistence type="predicted"/>
<dbReference type="PANTHER" id="PTHR31672">
    <property type="entry name" value="BNACNNG10540D PROTEIN"/>
    <property type="match status" value="1"/>
</dbReference>
<dbReference type="PROSITE" id="PS50181">
    <property type="entry name" value="FBOX"/>
    <property type="match status" value="1"/>
</dbReference>
<dbReference type="STRING" id="35608.A0A2U1PBP9"/>
<dbReference type="EMBL" id="PKPP01001381">
    <property type="protein sequence ID" value="PWA83181.1"/>
    <property type="molecule type" value="Genomic_DNA"/>
</dbReference>
<dbReference type="PANTHER" id="PTHR31672:SF13">
    <property type="entry name" value="F-BOX PROTEIN CPR30-LIKE"/>
    <property type="match status" value="1"/>
</dbReference>
<dbReference type="SMART" id="SM00256">
    <property type="entry name" value="FBOX"/>
    <property type="match status" value="1"/>
</dbReference>
<evidence type="ECO:0000259" key="1">
    <source>
        <dbReference type="PROSITE" id="PS50181"/>
    </source>
</evidence>
<dbReference type="InterPro" id="IPR017451">
    <property type="entry name" value="F-box-assoc_interact_dom"/>
</dbReference>
<name>A0A2U1PBP9_ARTAN</name>
<dbReference type="AlphaFoldDB" id="A0A2U1PBP9"/>
<dbReference type="Pfam" id="PF07734">
    <property type="entry name" value="FBA_1"/>
    <property type="match status" value="1"/>
</dbReference>
<dbReference type="InterPro" id="IPR050796">
    <property type="entry name" value="SCF_F-box_component"/>
</dbReference>
<evidence type="ECO:0000313" key="3">
    <source>
        <dbReference type="Proteomes" id="UP000245207"/>
    </source>
</evidence>
<accession>A0A2U1PBP9</accession>
<dbReference type="InterPro" id="IPR006527">
    <property type="entry name" value="F-box-assoc_dom_typ1"/>
</dbReference>
<dbReference type="CDD" id="cd22157">
    <property type="entry name" value="F-box_AtFBW1-like"/>
    <property type="match status" value="1"/>
</dbReference>
<protein>
    <submittedName>
        <fullName evidence="2">F-box associated interaction domain-containing protein</fullName>
    </submittedName>
</protein>
<dbReference type="Pfam" id="PF12937">
    <property type="entry name" value="F-box-like"/>
    <property type="match status" value="1"/>
</dbReference>
<dbReference type="InterPro" id="IPR001810">
    <property type="entry name" value="F-box_dom"/>
</dbReference>
<evidence type="ECO:0000313" key="2">
    <source>
        <dbReference type="EMBL" id="PWA83181.1"/>
    </source>
</evidence>
<dbReference type="Proteomes" id="UP000245207">
    <property type="component" value="Unassembled WGS sequence"/>
</dbReference>